<organism evidence="3 4">
    <name type="scientific">Candidatus Sungiibacteriota bacterium</name>
    <dbReference type="NCBI Taxonomy" id="2750080"/>
    <lineage>
        <taxon>Bacteria</taxon>
        <taxon>Candidatus Sungiibacteriota</taxon>
    </lineage>
</organism>
<dbReference type="AlphaFoldDB" id="A0A931YDH7"/>
<dbReference type="InterPro" id="IPR050400">
    <property type="entry name" value="Bact_Cytoskel_RodZ"/>
</dbReference>
<comment type="caution">
    <text evidence="3">The sequence shown here is derived from an EMBL/GenBank/DDBJ whole genome shotgun (WGS) entry which is preliminary data.</text>
</comment>
<dbReference type="EMBL" id="JACPHQ010000020">
    <property type="protein sequence ID" value="MBI2465934.1"/>
    <property type="molecule type" value="Genomic_DNA"/>
</dbReference>
<proteinExistence type="predicted"/>
<sequence>MVFYSVDMPIAATKDNLKLNDFLVQRRKFMRFRFGDLSAKTGIPAKHLKKIEKGEWCDLPSGVYVKGFLKKYAQTVGLDEAEVVSRYETEWNKICTLPVSPNHSRNFYKLVFLKNVSFRKILAIVAVIFVIGYVSWQFRVILERPNLDLENPSTEDVISMAAILELVGRVSPSAALTVNNEPVYPEASGVFKKNVELLTGLNILEIKAVSRFGKEIKIIRRVTYQQDD</sequence>
<keyword evidence="1" id="KW-1133">Transmembrane helix</keyword>
<evidence type="ECO:0000313" key="2">
    <source>
        <dbReference type="EMBL" id="MBI2052391.1"/>
    </source>
</evidence>
<dbReference type="EMBL" id="JACOYY010000052">
    <property type="protein sequence ID" value="MBI2052391.1"/>
    <property type="molecule type" value="Genomic_DNA"/>
</dbReference>
<dbReference type="Gene3D" id="2.60.40.10">
    <property type="entry name" value="Immunoglobulins"/>
    <property type="match status" value="1"/>
</dbReference>
<gene>
    <name evidence="2" type="ORF">HYT38_01785</name>
    <name evidence="3" type="ORF">HYV66_01740</name>
</gene>
<protein>
    <submittedName>
        <fullName evidence="3">Helix-turn-helix domain-containing protein</fullName>
    </submittedName>
</protein>
<dbReference type="InterPro" id="IPR010982">
    <property type="entry name" value="Lambda_DNA-bd_dom_sf"/>
</dbReference>
<evidence type="ECO:0000313" key="4">
    <source>
        <dbReference type="Proteomes" id="UP000709672"/>
    </source>
</evidence>
<keyword evidence="1" id="KW-0472">Membrane</keyword>
<dbReference type="Proteomes" id="UP000709672">
    <property type="component" value="Unassembled WGS sequence"/>
</dbReference>
<feature type="transmembrane region" description="Helical" evidence="1">
    <location>
        <begin position="118"/>
        <end position="136"/>
    </location>
</feature>
<dbReference type="PANTHER" id="PTHR34475">
    <property type="match status" value="1"/>
</dbReference>
<dbReference type="PANTHER" id="PTHR34475:SF1">
    <property type="entry name" value="CYTOSKELETON PROTEIN RODZ"/>
    <property type="match status" value="1"/>
</dbReference>
<dbReference type="Proteomes" id="UP000786662">
    <property type="component" value="Unassembled WGS sequence"/>
</dbReference>
<dbReference type="GO" id="GO:0003677">
    <property type="term" value="F:DNA binding"/>
    <property type="evidence" value="ECO:0007669"/>
    <property type="project" value="InterPro"/>
</dbReference>
<accession>A0A931YDH7</accession>
<keyword evidence="1" id="KW-0812">Transmembrane</keyword>
<reference evidence="3" key="1">
    <citation type="submission" date="2020-07" db="EMBL/GenBank/DDBJ databases">
        <title>Huge and variable diversity of episymbiotic CPR bacteria and DPANN archaea in groundwater ecosystems.</title>
        <authorList>
            <person name="He C.Y."/>
            <person name="Keren R."/>
            <person name="Whittaker M."/>
            <person name="Farag I.F."/>
            <person name="Doudna J."/>
            <person name="Cate J.H.D."/>
            <person name="Banfield J.F."/>
        </authorList>
    </citation>
    <scope>NUCLEOTIDE SEQUENCE</scope>
    <source>
        <strain evidence="2">NC_groundwater_191_Ag_S-0.1um_45_8</strain>
        <strain evidence="3">NC_groundwater_418_Ag_B-0.1um_45_10</strain>
    </source>
</reference>
<evidence type="ECO:0000313" key="3">
    <source>
        <dbReference type="EMBL" id="MBI2465934.1"/>
    </source>
</evidence>
<dbReference type="Gene3D" id="1.10.260.40">
    <property type="entry name" value="lambda repressor-like DNA-binding domains"/>
    <property type="match status" value="1"/>
</dbReference>
<dbReference type="Pfam" id="PF13413">
    <property type="entry name" value="HTH_25"/>
    <property type="match status" value="1"/>
</dbReference>
<name>A0A931YDH7_9BACT</name>
<evidence type="ECO:0000256" key="1">
    <source>
        <dbReference type="SAM" id="Phobius"/>
    </source>
</evidence>
<dbReference type="InterPro" id="IPR013783">
    <property type="entry name" value="Ig-like_fold"/>
</dbReference>